<feature type="domain" description="AMP-dependent synthetase/ligase" evidence="5">
    <location>
        <begin position="5"/>
        <end position="164"/>
    </location>
</feature>
<dbReference type="AlphaFoldDB" id="E3S8L6"/>
<protein>
    <recommendedName>
        <fullName evidence="5">AMP-dependent synthetase/ligase domain-containing protein</fullName>
    </recommendedName>
</protein>
<feature type="region of interest" description="Disordered" evidence="4">
    <location>
        <begin position="273"/>
        <end position="301"/>
    </location>
</feature>
<dbReference type="Proteomes" id="UP000001067">
    <property type="component" value="Unassembled WGS sequence"/>
</dbReference>
<dbReference type="KEGG" id="pte:PTT_19322"/>
<evidence type="ECO:0000256" key="2">
    <source>
        <dbReference type="ARBA" id="ARBA00022553"/>
    </source>
</evidence>
<dbReference type="Gene3D" id="3.40.50.12780">
    <property type="entry name" value="N-terminal domain of ligase-like"/>
    <property type="match status" value="1"/>
</dbReference>
<dbReference type="Gene3D" id="3.30.300.30">
    <property type="match status" value="1"/>
</dbReference>
<dbReference type="GO" id="GO:0043041">
    <property type="term" value="P:amino acid activation for nonribosomal peptide biosynthetic process"/>
    <property type="evidence" value="ECO:0007669"/>
    <property type="project" value="TreeGrafter"/>
</dbReference>
<gene>
    <name evidence="6" type="ORF">PTT_19322</name>
</gene>
<dbReference type="GO" id="GO:0016874">
    <property type="term" value="F:ligase activity"/>
    <property type="evidence" value="ECO:0007669"/>
    <property type="project" value="UniProtKB-KW"/>
</dbReference>
<dbReference type="PANTHER" id="PTHR45527:SF16">
    <property type="entry name" value="NONRIBOSOMAL PEPTIDE SYNTHASE ATNA-RELATED"/>
    <property type="match status" value="1"/>
</dbReference>
<dbReference type="InterPro" id="IPR000873">
    <property type="entry name" value="AMP-dep_synth/lig_dom"/>
</dbReference>
<dbReference type="eggNOG" id="KOG1178">
    <property type="taxonomic scope" value="Eukaryota"/>
</dbReference>
<organism evidence="7">
    <name type="scientific">Pyrenophora teres f. teres (strain 0-1)</name>
    <name type="common">Barley net blotch fungus</name>
    <name type="synonym">Drechslera teres f. teres</name>
    <dbReference type="NCBI Taxonomy" id="861557"/>
    <lineage>
        <taxon>Eukaryota</taxon>
        <taxon>Fungi</taxon>
        <taxon>Dikarya</taxon>
        <taxon>Ascomycota</taxon>
        <taxon>Pezizomycotina</taxon>
        <taxon>Dothideomycetes</taxon>
        <taxon>Pleosporomycetidae</taxon>
        <taxon>Pleosporales</taxon>
        <taxon>Pleosporineae</taxon>
        <taxon>Pleosporaceae</taxon>
        <taxon>Pyrenophora</taxon>
    </lineage>
</organism>
<evidence type="ECO:0000313" key="6">
    <source>
        <dbReference type="EMBL" id="EFQ85683.1"/>
    </source>
</evidence>
<dbReference type="GO" id="GO:0005737">
    <property type="term" value="C:cytoplasm"/>
    <property type="evidence" value="ECO:0007669"/>
    <property type="project" value="TreeGrafter"/>
</dbReference>
<dbReference type="PANTHER" id="PTHR45527">
    <property type="entry name" value="NONRIBOSOMAL PEPTIDE SYNTHETASE"/>
    <property type="match status" value="1"/>
</dbReference>
<evidence type="ECO:0000256" key="3">
    <source>
        <dbReference type="ARBA" id="ARBA00022598"/>
    </source>
</evidence>
<dbReference type="InterPro" id="IPR045851">
    <property type="entry name" value="AMP-bd_C_sf"/>
</dbReference>
<dbReference type="Pfam" id="PF00501">
    <property type="entry name" value="AMP-binding"/>
    <property type="match status" value="1"/>
</dbReference>
<reference evidence="6 7" key="1">
    <citation type="journal article" date="2010" name="Genome Biol.">
        <title>A first genome assembly of the barley fungal pathogen Pyrenophora teres f. teres.</title>
        <authorList>
            <person name="Ellwood S.R."/>
            <person name="Liu Z."/>
            <person name="Syme R.A."/>
            <person name="Lai Z."/>
            <person name="Hane J.K."/>
            <person name="Keiper F."/>
            <person name="Moffat C.S."/>
            <person name="Oliver R.P."/>
            <person name="Friesen T.L."/>
        </authorList>
    </citation>
    <scope>NUCLEOTIDE SEQUENCE [LARGE SCALE GENOMIC DNA]</scope>
    <source>
        <strain evidence="6 7">0-1</strain>
    </source>
</reference>
<keyword evidence="3" id="KW-0436">Ligase</keyword>
<keyword evidence="1" id="KW-0596">Phosphopantetheine</keyword>
<dbReference type="EMBL" id="GL537802">
    <property type="protein sequence ID" value="EFQ85683.1"/>
    <property type="molecule type" value="Genomic_DNA"/>
</dbReference>
<dbReference type="GO" id="GO:0031177">
    <property type="term" value="F:phosphopantetheine binding"/>
    <property type="evidence" value="ECO:0007669"/>
    <property type="project" value="TreeGrafter"/>
</dbReference>
<dbReference type="OrthoDB" id="416786at2759"/>
<dbReference type="STRING" id="861557.E3S8L6"/>
<keyword evidence="2" id="KW-0597">Phosphoprotein</keyword>
<evidence type="ECO:0000256" key="4">
    <source>
        <dbReference type="SAM" id="MobiDB-lite"/>
    </source>
</evidence>
<dbReference type="InterPro" id="IPR042099">
    <property type="entry name" value="ANL_N_sf"/>
</dbReference>
<accession>E3S8L6</accession>
<name>E3S8L6_PYRTT</name>
<evidence type="ECO:0000256" key="1">
    <source>
        <dbReference type="ARBA" id="ARBA00022450"/>
    </source>
</evidence>
<proteinExistence type="predicted"/>
<keyword evidence="7" id="KW-1185">Reference proteome</keyword>
<sequence length="301" mass="32654">MQTNTRTLQFGSYSFAGSLAEIILTLSHGGCICIPTEEDRQTRLALAISRMKVNWAFFTSTVLELLIPQEVPSLTTLCVGGESILAPQIAQWENQAHMRQTYGSSETSGFVSSTQLTRTSTTKDIGRASTGVYWVVDPNDHNRLLPAGVVGEVLIEGPILGREYIGAPDKTAATFIAAPAWRCSFGISTGLPRLYKTGDLARHKKDGSLELLGRKDSQVKLRGQRIELGEVEHQARLAETDVKELAVELIKGENQDSMLACFVVIDDSGEHGQTGATPSAVYGADRVRSNRTPASDMVEEG</sequence>
<dbReference type="GO" id="GO:0044550">
    <property type="term" value="P:secondary metabolite biosynthetic process"/>
    <property type="evidence" value="ECO:0007669"/>
    <property type="project" value="TreeGrafter"/>
</dbReference>
<dbReference type="HOGENOM" id="CLU_000022_2_12_1"/>
<evidence type="ECO:0000259" key="5">
    <source>
        <dbReference type="Pfam" id="PF00501"/>
    </source>
</evidence>
<evidence type="ECO:0000313" key="7">
    <source>
        <dbReference type="Proteomes" id="UP000001067"/>
    </source>
</evidence>
<dbReference type="SUPFAM" id="SSF56801">
    <property type="entry name" value="Acetyl-CoA synthetase-like"/>
    <property type="match status" value="1"/>
</dbReference>